<protein>
    <submittedName>
        <fullName evidence="1">Uncharacterized protein</fullName>
    </submittedName>
</protein>
<evidence type="ECO:0000313" key="2">
    <source>
        <dbReference type="Proteomes" id="UP001220324"/>
    </source>
</evidence>
<reference evidence="1 2" key="1">
    <citation type="journal article" date="2023" name="IMA Fungus">
        <title>Comparative genomic study of the Penicillium genus elucidates a diverse pangenome and 15 lateral gene transfer events.</title>
        <authorList>
            <person name="Petersen C."/>
            <person name="Sorensen T."/>
            <person name="Nielsen M.R."/>
            <person name="Sondergaard T.E."/>
            <person name="Sorensen J.L."/>
            <person name="Fitzpatrick D.A."/>
            <person name="Frisvad J.C."/>
            <person name="Nielsen K.L."/>
        </authorList>
    </citation>
    <scope>NUCLEOTIDE SEQUENCE [LARGE SCALE GENOMIC DNA]</scope>
    <source>
        <strain evidence="1 2">IBT 35679</strain>
    </source>
</reference>
<dbReference type="EMBL" id="JAQIZZ010000003">
    <property type="protein sequence ID" value="KAJ5545811.1"/>
    <property type="molecule type" value="Genomic_DNA"/>
</dbReference>
<keyword evidence="2" id="KW-1185">Reference proteome</keyword>
<dbReference type="GO" id="GO:0000981">
    <property type="term" value="F:DNA-binding transcription factor activity, RNA polymerase II-specific"/>
    <property type="evidence" value="ECO:0007669"/>
    <property type="project" value="TreeGrafter"/>
</dbReference>
<organism evidence="1 2">
    <name type="scientific">Penicillium frequentans</name>
    <dbReference type="NCBI Taxonomy" id="3151616"/>
    <lineage>
        <taxon>Eukaryota</taxon>
        <taxon>Fungi</taxon>
        <taxon>Dikarya</taxon>
        <taxon>Ascomycota</taxon>
        <taxon>Pezizomycotina</taxon>
        <taxon>Eurotiomycetes</taxon>
        <taxon>Eurotiomycetidae</taxon>
        <taxon>Eurotiales</taxon>
        <taxon>Aspergillaceae</taxon>
        <taxon>Penicillium</taxon>
    </lineage>
</organism>
<dbReference type="InterPro" id="IPR052400">
    <property type="entry name" value="Zn2-C6_fungal_TF"/>
</dbReference>
<accession>A0AAD6CYJ3</accession>
<dbReference type="AlphaFoldDB" id="A0AAD6CYJ3"/>
<sequence>MHDLNLLQHYLLHTSKNLSLHPRKIMVWKRVIPEIASNNHFLMHLLLALAGLDILTTQKPDQRTAMTSNDIKLQNLVEHHQKGLQGLQEKLTSIEETSAEVLFAGSMLIVGFAFGSLRIENLDLSTQTSQVSRENIFPDSPHRFEGPGIEWLRLVRGVSSIARHSWKTLKLGRLRPLLMFSNANEDWKLLGPDHVPSAVSPRYMRSRNLSAFATGATQAISSLRGFLGTLKATMLEVGDGLGQFQTSGSSPESDEIHQLGDLFEAQYQAIDIAEDMYMRVIYVLELHCIEASSSDRDIQAEIEDAAITSWPHLVPEIFISSLDSKYGPEILTGLSFTILAHLYLLLTLLDDLWYLGKNFGAEITKIHTLVSRLADSNLLKLMEWPVNVAGFSSKSSKYNS</sequence>
<proteinExistence type="predicted"/>
<dbReference type="InterPro" id="IPR021858">
    <property type="entry name" value="Fun_TF"/>
</dbReference>
<dbReference type="PANTHER" id="PTHR47657">
    <property type="entry name" value="STEROL REGULATORY ELEMENT-BINDING PROTEIN ECM22"/>
    <property type="match status" value="1"/>
</dbReference>
<dbReference type="PANTHER" id="PTHR47657:SF10">
    <property type="entry name" value="ZN(II)2CYS6 TRANSCRIPTION FACTOR (EUROFUNG)"/>
    <property type="match status" value="1"/>
</dbReference>
<name>A0AAD6CYJ3_9EURO</name>
<comment type="caution">
    <text evidence="1">The sequence shown here is derived from an EMBL/GenBank/DDBJ whole genome shotgun (WGS) entry which is preliminary data.</text>
</comment>
<gene>
    <name evidence="1" type="ORF">N7494_003396</name>
</gene>
<evidence type="ECO:0000313" key="1">
    <source>
        <dbReference type="EMBL" id="KAJ5545811.1"/>
    </source>
</evidence>
<dbReference type="Proteomes" id="UP001220324">
    <property type="component" value="Unassembled WGS sequence"/>
</dbReference>
<dbReference type="Pfam" id="PF11951">
    <property type="entry name" value="Fungal_trans_2"/>
    <property type="match status" value="1"/>
</dbReference>